<dbReference type="PANTHER" id="PTHR19353">
    <property type="entry name" value="FATTY ACID DESATURASE 2"/>
    <property type="match status" value="1"/>
</dbReference>
<keyword evidence="1" id="KW-0472">Membrane</keyword>
<reference evidence="3" key="1">
    <citation type="submission" date="2020-05" db="EMBL/GenBank/DDBJ databases">
        <authorList>
            <person name="Chiriac C."/>
            <person name="Salcher M."/>
            <person name="Ghai R."/>
            <person name="Kavagutti S V."/>
        </authorList>
    </citation>
    <scope>NUCLEOTIDE SEQUENCE</scope>
</reference>
<feature type="transmembrane region" description="Helical" evidence="1">
    <location>
        <begin position="82"/>
        <end position="100"/>
    </location>
</feature>
<keyword evidence="1" id="KW-0812">Transmembrane</keyword>
<evidence type="ECO:0000256" key="1">
    <source>
        <dbReference type="SAM" id="Phobius"/>
    </source>
</evidence>
<evidence type="ECO:0000313" key="3">
    <source>
        <dbReference type="EMBL" id="CAB4576124.1"/>
    </source>
</evidence>
<keyword evidence="1" id="KW-1133">Transmembrane helix</keyword>
<dbReference type="GO" id="GO:0016717">
    <property type="term" value="F:oxidoreductase activity, acting on paired donors, with oxidation of a pair of donors resulting in the reduction of molecular oxygen to two molecules of water"/>
    <property type="evidence" value="ECO:0007669"/>
    <property type="project" value="TreeGrafter"/>
</dbReference>
<dbReference type="EMBL" id="CAEZTS010000045">
    <property type="protein sequence ID" value="CAB4576124.1"/>
    <property type="molecule type" value="Genomic_DNA"/>
</dbReference>
<dbReference type="InterPro" id="IPR012171">
    <property type="entry name" value="Fatty_acid_desaturase"/>
</dbReference>
<evidence type="ECO:0000259" key="2">
    <source>
        <dbReference type="Pfam" id="PF00487"/>
    </source>
</evidence>
<dbReference type="PANTHER" id="PTHR19353:SF19">
    <property type="entry name" value="DELTA(5) FATTY ACID DESATURASE C-RELATED"/>
    <property type="match status" value="1"/>
</dbReference>
<dbReference type="AlphaFoldDB" id="A0A6J6ELU3"/>
<feature type="transmembrane region" description="Helical" evidence="1">
    <location>
        <begin position="218"/>
        <end position="240"/>
    </location>
</feature>
<proteinExistence type="predicted"/>
<feature type="domain" description="Fatty acid desaturase" evidence="2">
    <location>
        <begin position="83"/>
        <end position="321"/>
    </location>
</feature>
<dbReference type="GO" id="GO:0016020">
    <property type="term" value="C:membrane"/>
    <property type="evidence" value="ECO:0007669"/>
    <property type="project" value="TreeGrafter"/>
</dbReference>
<feature type="transmembrane region" description="Helical" evidence="1">
    <location>
        <begin position="57"/>
        <end position="76"/>
    </location>
</feature>
<dbReference type="InterPro" id="IPR005804">
    <property type="entry name" value="FA_desaturase_dom"/>
</dbReference>
<sequence length="355" mass="40982">MRMLRVGGNMNSKTPRDYDLTGPEATRAIERGLAGADWYHSPVDRDAMLRIMKRTDLRASVDTILWLLLTIAAGWWVVASWVSWWTVPAMFVYGTLYGSASDARWHECGHRTAFKSKWANLVVYHLASFMDVREPVSWRWSHNRHHADTIIVGRDPEIAFQRPIRFWRIVADMFGILSTRAEFAKYAANMRGRLTPAVADYVPAREVRRSIFWGRVHVAVWLSTIAASVVSTSLLPLVLIGLPSLYGRWLLVVFGTTQHAGLAEDVLDHRLNTRSVRMNPVLRFLYLNMNYHLEHHMFPSVPYRNLPKLHELIRDDLPAPHRGIIAVYREILPALWRQRRDLDHDVRPTLPSRPA</sequence>
<gene>
    <name evidence="3" type="ORF">UFOPK1722_00686</name>
</gene>
<organism evidence="3">
    <name type="scientific">freshwater metagenome</name>
    <dbReference type="NCBI Taxonomy" id="449393"/>
    <lineage>
        <taxon>unclassified sequences</taxon>
        <taxon>metagenomes</taxon>
        <taxon>ecological metagenomes</taxon>
    </lineage>
</organism>
<accession>A0A6J6ELU3</accession>
<dbReference type="Pfam" id="PF00487">
    <property type="entry name" value="FA_desaturase"/>
    <property type="match status" value="1"/>
</dbReference>
<name>A0A6J6ELU3_9ZZZZ</name>
<dbReference type="GO" id="GO:0008610">
    <property type="term" value="P:lipid biosynthetic process"/>
    <property type="evidence" value="ECO:0007669"/>
    <property type="project" value="UniProtKB-ARBA"/>
</dbReference>
<protein>
    <submittedName>
        <fullName evidence="3">Unannotated protein</fullName>
    </submittedName>
</protein>